<comment type="caution">
    <text evidence="2">The sequence shown here is derived from an EMBL/GenBank/DDBJ whole genome shotgun (WGS) entry which is preliminary data.</text>
</comment>
<dbReference type="EMBL" id="BNBC01000020">
    <property type="protein sequence ID" value="GHE82691.1"/>
    <property type="molecule type" value="Genomic_DNA"/>
</dbReference>
<organism evidence="2 3">
    <name type="scientific">Streptomyces spiralis</name>
    <dbReference type="NCBI Taxonomy" id="66376"/>
    <lineage>
        <taxon>Bacteria</taxon>
        <taxon>Bacillati</taxon>
        <taxon>Actinomycetota</taxon>
        <taxon>Actinomycetes</taxon>
        <taxon>Kitasatosporales</taxon>
        <taxon>Streptomycetaceae</taxon>
        <taxon>Streptomyces</taxon>
    </lineage>
</organism>
<dbReference type="InterPro" id="IPR023365">
    <property type="entry name" value="Sortase_dom-sf"/>
</dbReference>
<evidence type="ECO:0000313" key="2">
    <source>
        <dbReference type="EMBL" id="GHE82691.1"/>
    </source>
</evidence>
<keyword evidence="3" id="KW-1185">Reference proteome</keyword>
<evidence type="ECO:0000313" key="3">
    <source>
        <dbReference type="Proteomes" id="UP000641386"/>
    </source>
</evidence>
<reference evidence="2" key="2">
    <citation type="submission" date="2020-09" db="EMBL/GenBank/DDBJ databases">
        <authorList>
            <person name="Sun Q."/>
            <person name="Ohkuma M."/>
        </authorList>
    </citation>
    <scope>NUCLEOTIDE SEQUENCE</scope>
    <source>
        <strain evidence="2">JCM 3302</strain>
    </source>
</reference>
<dbReference type="Gene3D" id="2.40.260.10">
    <property type="entry name" value="Sortase"/>
    <property type="match status" value="1"/>
</dbReference>
<gene>
    <name evidence="2" type="ORF">GCM10014715_43130</name>
</gene>
<protein>
    <recommendedName>
        <fullName evidence="4">Sortase</fullName>
    </recommendedName>
</protein>
<name>A0A919DVJ6_9ACTN</name>
<feature type="compositionally biased region" description="Low complexity" evidence="1">
    <location>
        <begin position="70"/>
        <end position="83"/>
    </location>
</feature>
<dbReference type="SUPFAM" id="SSF63817">
    <property type="entry name" value="Sortase"/>
    <property type="match status" value="1"/>
</dbReference>
<proteinExistence type="predicted"/>
<dbReference type="AlphaFoldDB" id="A0A919DVJ6"/>
<sequence length="231" mass="24367">MGRVHRRYTDVCLVVAAVIAAGGVDVGAAHGHEARGRAQVARSAQTPADAVHRVGAASPRSRTVPENRRPVPAAVPYTAPTVRQPSRRITPAASKTRQASPGPAVRTGYARTAQTVIHIGKWSRVVKKGGQGLVNGCRYAVLWAGPTPDAHTRGTAVLVGHNYCGFKRFATLPVGTIVTVTGPTSVAEYRVYGHRVINRQGGSGAGLYEGDLTLQSCLGRGTGFSYLRRIA</sequence>
<dbReference type="Proteomes" id="UP000641386">
    <property type="component" value="Unassembled WGS sequence"/>
</dbReference>
<reference evidence="2" key="1">
    <citation type="journal article" date="2014" name="Int. J. Syst. Evol. Microbiol.">
        <title>Complete genome sequence of Corynebacterium casei LMG S-19264T (=DSM 44701T), isolated from a smear-ripened cheese.</title>
        <authorList>
            <consortium name="US DOE Joint Genome Institute (JGI-PGF)"/>
            <person name="Walter F."/>
            <person name="Albersmeier A."/>
            <person name="Kalinowski J."/>
            <person name="Ruckert C."/>
        </authorList>
    </citation>
    <scope>NUCLEOTIDE SEQUENCE</scope>
    <source>
        <strain evidence="2">JCM 3302</strain>
    </source>
</reference>
<accession>A0A919DVJ6</accession>
<evidence type="ECO:0008006" key="4">
    <source>
        <dbReference type="Google" id="ProtNLM"/>
    </source>
</evidence>
<evidence type="ECO:0000256" key="1">
    <source>
        <dbReference type="SAM" id="MobiDB-lite"/>
    </source>
</evidence>
<feature type="region of interest" description="Disordered" evidence="1">
    <location>
        <begin position="41"/>
        <end position="105"/>
    </location>
</feature>